<feature type="transmembrane region" description="Helical" evidence="1">
    <location>
        <begin position="123"/>
        <end position="143"/>
    </location>
</feature>
<proteinExistence type="predicted"/>
<dbReference type="InterPro" id="IPR036890">
    <property type="entry name" value="HATPase_C_sf"/>
</dbReference>
<evidence type="ECO:0000256" key="1">
    <source>
        <dbReference type="SAM" id="Phobius"/>
    </source>
</evidence>
<reference evidence="3 4" key="1">
    <citation type="submission" date="2019-08" db="EMBL/GenBank/DDBJ databases">
        <title>Genome sequence and analysis of Streptococcus cristatus strain S22 isolated from throat swab of children scarlet fever in Hangzhou, China.</title>
        <authorList>
            <person name="Huang Y."/>
            <person name="Xie L."/>
        </authorList>
    </citation>
    <scope>NUCLEOTIDE SEQUENCE [LARGE SCALE GENOMIC DNA]</scope>
    <source>
        <strain evidence="3 4">S22</strain>
    </source>
</reference>
<dbReference type="AlphaFoldDB" id="A0A5B0DK11"/>
<evidence type="ECO:0000259" key="2">
    <source>
        <dbReference type="Pfam" id="PF14501"/>
    </source>
</evidence>
<keyword evidence="1" id="KW-0812">Transmembrane</keyword>
<keyword evidence="1" id="KW-1133">Transmembrane helix</keyword>
<feature type="domain" description="Sensor histidine kinase NatK-like C-terminal" evidence="2">
    <location>
        <begin position="340"/>
        <end position="443"/>
    </location>
</feature>
<dbReference type="RefSeq" id="WP_149517198.1">
    <property type="nucleotide sequence ID" value="NZ_VSJJ01000001.1"/>
</dbReference>
<evidence type="ECO:0000313" key="3">
    <source>
        <dbReference type="EMBL" id="KAA0967154.1"/>
    </source>
</evidence>
<dbReference type="PANTHER" id="PTHR40448">
    <property type="entry name" value="TWO-COMPONENT SENSOR HISTIDINE KINASE"/>
    <property type="match status" value="1"/>
</dbReference>
<feature type="transmembrane region" description="Helical" evidence="1">
    <location>
        <begin position="6"/>
        <end position="24"/>
    </location>
</feature>
<dbReference type="Pfam" id="PF14501">
    <property type="entry name" value="HATPase_c_5"/>
    <property type="match status" value="1"/>
</dbReference>
<feature type="transmembrane region" description="Helical" evidence="1">
    <location>
        <begin position="31"/>
        <end position="50"/>
    </location>
</feature>
<sequence length="454" mass="53314">MPRIIQIVLLVFEMIALSFLFSRISGIKLTWIKYVLIPFIYIFFNILLFVLFSETFLTYLDLPVYFLIFSLLLTRQSFIPIKLSIFYGLFPVVLWNLLYRILTFFVIPIFGLEYNQLINEEQLILNITAFVASLLSLWIPSLLHYKFKRLREFRLNEADKHLVIFLDISMIFYIVFVQFFSYLEITHNVVNLPHRKLIVIIYIILFLSSVNILDRNLRERIQQQLSEQRELQLRNMSDYSQHIEELYNELRSFRHDYINILRSLKLGIDTHDLPAIEQIYNQVLKDSGQALNQSKYDLGRLSNIHNDALKSVLSAKFLEAQSKGIEIGLEVPQEIKLQGMELLDFITIVSILADNAMEAAVETSHPVVSFAFLDQENRQIFIVENTIKEFSIHSDNIFKKGFSTKGENRGLGLSNVQNIISHYPNVSLRTVSQNYFFRQEIEISLKDIKDNEWK</sequence>
<dbReference type="PANTHER" id="PTHR40448:SF1">
    <property type="entry name" value="TWO-COMPONENT SENSOR HISTIDINE KINASE"/>
    <property type="match status" value="1"/>
</dbReference>
<accession>A0A5B0DK11</accession>
<organism evidence="3 4">
    <name type="scientific">Streptococcus cristatus</name>
    <dbReference type="NCBI Taxonomy" id="45634"/>
    <lineage>
        <taxon>Bacteria</taxon>
        <taxon>Bacillati</taxon>
        <taxon>Bacillota</taxon>
        <taxon>Bacilli</taxon>
        <taxon>Lactobacillales</taxon>
        <taxon>Streptococcaceae</taxon>
        <taxon>Streptococcus</taxon>
    </lineage>
</organism>
<comment type="caution">
    <text evidence="3">The sequence shown here is derived from an EMBL/GenBank/DDBJ whole genome shotgun (WGS) entry which is preliminary data.</text>
</comment>
<feature type="transmembrane region" description="Helical" evidence="1">
    <location>
        <begin position="195"/>
        <end position="213"/>
    </location>
</feature>
<dbReference type="Proteomes" id="UP000323039">
    <property type="component" value="Unassembled WGS sequence"/>
</dbReference>
<keyword evidence="1" id="KW-0472">Membrane</keyword>
<name>A0A5B0DK11_STRCR</name>
<feature type="transmembrane region" description="Helical" evidence="1">
    <location>
        <begin position="56"/>
        <end position="73"/>
    </location>
</feature>
<dbReference type="SUPFAM" id="SSF55874">
    <property type="entry name" value="ATPase domain of HSP90 chaperone/DNA topoisomerase II/histidine kinase"/>
    <property type="match status" value="1"/>
</dbReference>
<feature type="transmembrane region" description="Helical" evidence="1">
    <location>
        <begin position="164"/>
        <end position="183"/>
    </location>
</feature>
<dbReference type="GO" id="GO:0042802">
    <property type="term" value="F:identical protein binding"/>
    <property type="evidence" value="ECO:0007669"/>
    <property type="project" value="TreeGrafter"/>
</dbReference>
<dbReference type="EMBL" id="VSJJ01000001">
    <property type="protein sequence ID" value="KAA0967154.1"/>
    <property type="molecule type" value="Genomic_DNA"/>
</dbReference>
<gene>
    <name evidence="3" type="ORF">FXF62_00280</name>
</gene>
<feature type="transmembrane region" description="Helical" evidence="1">
    <location>
        <begin position="85"/>
        <end position="111"/>
    </location>
</feature>
<evidence type="ECO:0000313" key="4">
    <source>
        <dbReference type="Proteomes" id="UP000323039"/>
    </source>
</evidence>
<dbReference type="InterPro" id="IPR032834">
    <property type="entry name" value="NatK-like_C"/>
</dbReference>
<dbReference type="Gene3D" id="3.30.565.10">
    <property type="entry name" value="Histidine kinase-like ATPase, C-terminal domain"/>
    <property type="match status" value="1"/>
</dbReference>
<protein>
    <submittedName>
        <fullName evidence="3">GHKL domain-containing protein</fullName>
    </submittedName>
</protein>